<feature type="domain" description="HTH tetR-type" evidence="6">
    <location>
        <begin position="8"/>
        <end position="68"/>
    </location>
</feature>
<feature type="DNA-binding region" description="H-T-H motif" evidence="5">
    <location>
        <begin position="31"/>
        <end position="50"/>
    </location>
</feature>
<keyword evidence="1" id="KW-0678">Repressor</keyword>
<dbReference type="SUPFAM" id="SSF48498">
    <property type="entry name" value="Tetracyclin repressor-like, C-terminal domain"/>
    <property type="match status" value="1"/>
</dbReference>
<dbReference type="SUPFAM" id="SSF46689">
    <property type="entry name" value="Homeodomain-like"/>
    <property type="match status" value="1"/>
</dbReference>
<sequence>MPAVVDHEKRRQQIAGIAADLISRVGLDALTMREIAAAAGYSTTIVTHYFASKRDLLLYTYRASASNAQGRVNTVLARDPCDLKGSIEALLPLDEARLQDWKVYLAFWQIALVDPDFSAEQRAQANNARNILQGVLVARAQAGLVPADQVDTLARRLLVCVVGMAVQAVFDPVDWSGDGQRAFLDAELRSLVGAD</sequence>
<dbReference type="InterPro" id="IPR039538">
    <property type="entry name" value="BetI_C"/>
</dbReference>
<dbReference type="PROSITE" id="PS50977">
    <property type="entry name" value="HTH_TETR_2"/>
    <property type="match status" value="1"/>
</dbReference>
<dbReference type="RefSeq" id="WP_148579803.1">
    <property type="nucleotide sequence ID" value="NZ_SDKK01000013.1"/>
</dbReference>
<evidence type="ECO:0000256" key="5">
    <source>
        <dbReference type="PROSITE-ProRule" id="PRU00335"/>
    </source>
</evidence>
<keyword evidence="8" id="KW-1185">Reference proteome</keyword>
<dbReference type="GO" id="GO:0003700">
    <property type="term" value="F:DNA-binding transcription factor activity"/>
    <property type="evidence" value="ECO:0007669"/>
    <property type="project" value="TreeGrafter"/>
</dbReference>
<dbReference type="EMBL" id="SDKK01000013">
    <property type="protein sequence ID" value="TYC55236.1"/>
    <property type="molecule type" value="Genomic_DNA"/>
</dbReference>
<dbReference type="InterPro" id="IPR050109">
    <property type="entry name" value="HTH-type_TetR-like_transc_reg"/>
</dbReference>
<dbReference type="OrthoDB" id="7618612at2"/>
<evidence type="ECO:0000256" key="3">
    <source>
        <dbReference type="ARBA" id="ARBA00023125"/>
    </source>
</evidence>
<dbReference type="InterPro" id="IPR036271">
    <property type="entry name" value="Tet_transcr_reg_TetR-rel_C_sf"/>
</dbReference>
<evidence type="ECO:0000313" key="7">
    <source>
        <dbReference type="EMBL" id="TYC55236.1"/>
    </source>
</evidence>
<keyword evidence="2" id="KW-0805">Transcription regulation</keyword>
<dbReference type="InterPro" id="IPR009057">
    <property type="entry name" value="Homeodomain-like_sf"/>
</dbReference>
<dbReference type="AlphaFoldDB" id="A0A6C2CNE1"/>
<dbReference type="GO" id="GO:0000976">
    <property type="term" value="F:transcription cis-regulatory region binding"/>
    <property type="evidence" value="ECO:0007669"/>
    <property type="project" value="TreeGrafter"/>
</dbReference>
<evidence type="ECO:0000256" key="4">
    <source>
        <dbReference type="ARBA" id="ARBA00023163"/>
    </source>
</evidence>
<protein>
    <submittedName>
        <fullName evidence="7">TetR family transcriptional regulator</fullName>
    </submittedName>
</protein>
<dbReference type="PANTHER" id="PTHR30055">
    <property type="entry name" value="HTH-TYPE TRANSCRIPTIONAL REGULATOR RUTR"/>
    <property type="match status" value="1"/>
</dbReference>
<dbReference type="InterPro" id="IPR001647">
    <property type="entry name" value="HTH_TetR"/>
</dbReference>
<evidence type="ECO:0000313" key="8">
    <source>
        <dbReference type="Proteomes" id="UP000389128"/>
    </source>
</evidence>
<dbReference type="Gene3D" id="1.10.357.10">
    <property type="entry name" value="Tetracycline Repressor, domain 2"/>
    <property type="match status" value="1"/>
</dbReference>
<evidence type="ECO:0000256" key="1">
    <source>
        <dbReference type="ARBA" id="ARBA00022491"/>
    </source>
</evidence>
<accession>A0A6C2CNE1</accession>
<keyword evidence="3 5" id="KW-0238">DNA-binding</keyword>
<dbReference type="PANTHER" id="PTHR30055:SF148">
    <property type="entry name" value="TETR-FAMILY TRANSCRIPTIONAL REGULATOR"/>
    <property type="match status" value="1"/>
</dbReference>
<gene>
    <name evidence="7" type="ORF">ETQ85_14565</name>
</gene>
<name>A0A6C2CNE1_9RHOO</name>
<keyword evidence="4" id="KW-0804">Transcription</keyword>
<organism evidence="7 8">
    <name type="scientific">Zoogloea oleivorans</name>
    <dbReference type="NCBI Taxonomy" id="1552750"/>
    <lineage>
        <taxon>Bacteria</taxon>
        <taxon>Pseudomonadati</taxon>
        <taxon>Pseudomonadota</taxon>
        <taxon>Betaproteobacteria</taxon>
        <taxon>Rhodocyclales</taxon>
        <taxon>Zoogloeaceae</taxon>
        <taxon>Zoogloea</taxon>
    </lineage>
</organism>
<dbReference type="Proteomes" id="UP000389128">
    <property type="component" value="Unassembled WGS sequence"/>
</dbReference>
<reference evidence="7 8" key="1">
    <citation type="submission" date="2019-01" db="EMBL/GenBank/DDBJ databases">
        <title>Zoogloea oleivorans genome sequencing and assembly.</title>
        <authorList>
            <person name="Tancsics A."/>
            <person name="Farkas M."/>
            <person name="Kriszt B."/>
            <person name="Maroti G."/>
            <person name="Horvath B."/>
        </authorList>
    </citation>
    <scope>NUCLEOTIDE SEQUENCE [LARGE SCALE GENOMIC DNA]</scope>
    <source>
        <strain evidence="7 8">Buc</strain>
    </source>
</reference>
<proteinExistence type="predicted"/>
<dbReference type="Pfam" id="PF00440">
    <property type="entry name" value="TetR_N"/>
    <property type="match status" value="1"/>
</dbReference>
<evidence type="ECO:0000256" key="2">
    <source>
        <dbReference type="ARBA" id="ARBA00023015"/>
    </source>
</evidence>
<dbReference type="Pfam" id="PF13977">
    <property type="entry name" value="TetR_C_6"/>
    <property type="match status" value="1"/>
</dbReference>
<evidence type="ECO:0000259" key="6">
    <source>
        <dbReference type="PROSITE" id="PS50977"/>
    </source>
</evidence>
<comment type="caution">
    <text evidence="7">The sequence shown here is derived from an EMBL/GenBank/DDBJ whole genome shotgun (WGS) entry which is preliminary data.</text>
</comment>